<dbReference type="OrthoDB" id="272077at2759"/>
<feature type="region of interest" description="Disordered" evidence="2">
    <location>
        <begin position="639"/>
        <end position="772"/>
    </location>
</feature>
<feature type="region of interest" description="Disordered" evidence="2">
    <location>
        <begin position="489"/>
        <end position="593"/>
    </location>
</feature>
<feature type="compositionally biased region" description="Polar residues" evidence="2">
    <location>
        <begin position="230"/>
        <end position="249"/>
    </location>
</feature>
<feature type="compositionally biased region" description="Low complexity" evidence="2">
    <location>
        <begin position="136"/>
        <end position="158"/>
    </location>
</feature>
<feature type="compositionally biased region" description="Low complexity" evidence="2">
    <location>
        <begin position="644"/>
        <end position="658"/>
    </location>
</feature>
<evidence type="ECO:0000313" key="4">
    <source>
        <dbReference type="Proteomes" id="UP001150907"/>
    </source>
</evidence>
<evidence type="ECO:0000313" key="3">
    <source>
        <dbReference type="EMBL" id="KAJ2004806.1"/>
    </source>
</evidence>
<feature type="compositionally biased region" description="Polar residues" evidence="2">
    <location>
        <begin position="31"/>
        <end position="46"/>
    </location>
</feature>
<feature type="compositionally biased region" description="Polar residues" evidence="2">
    <location>
        <begin position="584"/>
        <end position="593"/>
    </location>
</feature>
<dbReference type="Proteomes" id="UP001150907">
    <property type="component" value="Unassembled WGS sequence"/>
</dbReference>
<feature type="compositionally biased region" description="Polar residues" evidence="2">
    <location>
        <begin position="161"/>
        <end position="170"/>
    </location>
</feature>
<sequence>MTTNNGGYYDSSHGQAQQFRRATARVDMGSTAASHYQPQQMHNQQLQYAQGSPKQQQQQQPVPQQPHASAPHQYAGPSQPALVSGHGSSQHYGKGGSAIPAPHDYRQHPAHQARPPHQGYLHAQAQHQPPPPPPQHFQQHPQQQHHFQQQQQQQQQHHYVPQNQPGQVQYQNGNQTLFHQHQQVQRVADAGWSNEYSEDSEESLDLYSHHQRSQQRQQQRQQQQEFKPAQSMSTDSAIQNSSYAGTPTYSTETANAATAHSSLTDDFRRLGIGSGPDANASSSTASGQTLPRPTPPVPRKNVSSEALRRREQKLEDEYDNDDGIAGVEVDTSLFPNNPRQVAQMGRSEKYGSPANIAPHTTSSPPIPTTGKTTEPTPTPTSTTTHCPTAASGSPDSGVGGVMPDFSAPAAHSNESGSGAPETTNQSAGDLAPELADSSAKPQPKLPLLLHHPHFAEQRTSSQASPRPARAFAGSADAIRLDARQLQQRLAKSSSLSKLRPEPALARQRSRRQLAAAGEVEPKAERLLRRRPSQSLQRLSRTKSTSASPALYPLPPHWSKCTRSTPSSRALLNSSNHTTATTTTNGCPSAEPSTSIVARNPALAIENSHPNMSRNASPHSAQLPVDFAQSQRFHGNTIRGADLHTGVNSVSTTNNSSPVYAGRPYANDNGFDSSSDRLAANVRHNQQQYQQSQYPPQQSHQRVYSAPYYADPHDHSGPVGTALPYAQPQSGPPSYQGQANHSLPPPGSHGQHIGSGSFSSVPAESNYSHSSSGDALIEPDLAFLPQPGMRPWANSSSKSLPMAGTPAQQLAERDAASSRSSSAVGVAPMVNMPSAKVIGVSPLAKPPPPTMASLEAYRASIRRSSDPAAQLEFAKYVLDHAHGMADQEGNPKLAMQRFEMLTSEGFKWIKKLAGGGITVHRSNIAAEAQFFLGTAYSQGSYGVQKDDTKAFAYYQQASKAQHAEANYRTAVCYEIGMGTRRDPARAMQFYRKAAAQTNVPAMYKLGMILIKGKLGVTAAPREGITWLKRGADNATPECPHSLHELALCYESTSIPEIIPDESYSRELYIKAGKLGYRPSQVRLGQAYEYGTLGCAVDPRKSIGWYTRAAEQEDPDAELALSGWYLTGAEPILPQNDVEAFLWARRAAGRRLAKAEYAVGYYYECGIGVAQPDLQEAQSWYGKAALQGNRRAISRLRELKQMGVHAAGAGNKMSRPRRSKEGSLF</sequence>
<feature type="compositionally biased region" description="Polar residues" evidence="2">
    <location>
        <begin position="412"/>
        <end position="427"/>
    </location>
</feature>
<evidence type="ECO:0000256" key="2">
    <source>
        <dbReference type="SAM" id="MobiDB-lite"/>
    </source>
</evidence>
<feature type="compositionally biased region" description="Low complexity" evidence="2">
    <location>
        <begin position="358"/>
        <end position="388"/>
    </location>
</feature>
<dbReference type="EMBL" id="JANBQF010000133">
    <property type="protein sequence ID" value="KAJ2004806.1"/>
    <property type="molecule type" value="Genomic_DNA"/>
</dbReference>
<feature type="region of interest" description="Disordered" evidence="2">
    <location>
        <begin position="267"/>
        <end position="445"/>
    </location>
</feature>
<feature type="compositionally biased region" description="Low complexity" evidence="2">
    <location>
        <begin position="723"/>
        <end position="738"/>
    </location>
</feature>
<dbReference type="AlphaFoldDB" id="A0A9W8BGT1"/>
<evidence type="ECO:0008006" key="5">
    <source>
        <dbReference type="Google" id="ProtNLM"/>
    </source>
</evidence>
<protein>
    <recommendedName>
        <fullName evidence="5">HCP-like protein</fullName>
    </recommendedName>
</protein>
<keyword evidence="4" id="KW-1185">Reference proteome</keyword>
<proteinExistence type="predicted"/>
<feature type="compositionally biased region" description="Low complexity" evidence="2">
    <location>
        <begin position="685"/>
        <end position="698"/>
    </location>
</feature>
<feature type="region of interest" description="Disordered" evidence="2">
    <location>
        <begin position="786"/>
        <end position="818"/>
    </location>
</feature>
<feature type="compositionally biased region" description="Low complexity" evidence="2">
    <location>
        <begin position="47"/>
        <end position="75"/>
    </location>
</feature>
<name>A0A9W8BGT1_9FUNG</name>
<feature type="region of interest" description="Disordered" evidence="2">
    <location>
        <begin position="1"/>
        <end position="170"/>
    </location>
</feature>
<reference evidence="3" key="1">
    <citation type="submission" date="2022-07" db="EMBL/GenBank/DDBJ databases">
        <title>Phylogenomic reconstructions and comparative analyses of Kickxellomycotina fungi.</title>
        <authorList>
            <person name="Reynolds N.K."/>
            <person name="Stajich J.E."/>
            <person name="Barry K."/>
            <person name="Grigoriev I.V."/>
            <person name="Crous P."/>
            <person name="Smith M.E."/>
        </authorList>
    </citation>
    <scope>NUCLEOTIDE SEQUENCE</scope>
    <source>
        <strain evidence="3">IMI 214461</strain>
    </source>
</reference>
<dbReference type="PANTHER" id="PTHR46430">
    <property type="entry name" value="PROTEIN SKT5-RELATED"/>
    <property type="match status" value="1"/>
</dbReference>
<accession>A0A9W8BGT1</accession>
<gene>
    <name evidence="3" type="ORF">H4R26_002305</name>
</gene>
<keyword evidence="1" id="KW-0677">Repeat</keyword>
<dbReference type="SMART" id="SM00671">
    <property type="entry name" value="SEL1"/>
    <property type="match status" value="7"/>
</dbReference>
<dbReference type="InterPro" id="IPR011990">
    <property type="entry name" value="TPR-like_helical_dom_sf"/>
</dbReference>
<dbReference type="InterPro" id="IPR006597">
    <property type="entry name" value="Sel1-like"/>
</dbReference>
<organism evidence="3 4">
    <name type="scientific">Coemansia thaxteri</name>
    <dbReference type="NCBI Taxonomy" id="2663907"/>
    <lineage>
        <taxon>Eukaryota</taxon>
        <taxon>Fungi</taxon>
        <taxon>Fungi incertae sedis</taxon>
        <taxon>Zoopagomycota</taxon>
        <taxon>Kickxellomycotina</taxon>
        <taxon>Kickxellomycetes</taxon>
        <taxon>Kickxellales</taxon>
        <taxon>Kickxellaceae</taxon>
        <taxon>Coemansia</taxon>
    </lineage>
</organism>
<dbReference type="Gene3D" id="1.25.40.10">
    <property type="entry name" value="Tetratricopeptide repeat domain"/>
    <property type="match status" value="1"/>
</dbReference>
<feature type="region of interest" description="Disordered" evidence="2">
    <location>
        <begin position="193"/>
        <end position="249"/>
    </location>
</feature>
<feature type="compositionally biased region" description="Polar residues" evidence="2">
    <location>
        <begin position="1"/>
        <end position="20"/>
    </location>
</feature>
<feature type="compositionally biased region" description="Polar residues" evidence="2">
    <location>
        <begin position="753"/>
        <end position="772"/>
    </location>
</feature>
<feature type="compositionally biased region" description="Low complexity" evidence="2">
    <location>
        <begin position="214"/>
        <end position="224"/>
    </location>
</feature>
<feature type="compositionally biased region" description="Polar residues" evidence="2">
    <location>
        <begin position="560"/>
        <end position="576"/>
    </location>
</feature>
<dbReference type="PANTHER" id="PTHR46430:SF3">
    <property type="entry name" value="ACTIVATOR OF C KINASE PROTEIN 1"/>
    <property type="match status" value="1"/>
</dbReference>
<feature type="compositionally biased region" description="Basic and acidic residues" evidence="2">
    <location>
        <begin position="306"/>
        <end position="315"/>
    </location>
</feature>
<dbReference type="SUPFAM" id="SSF81901">
    <property type="entry name" value="HCP-like"/>
    <property type="match status" value="2"/>
</dbReference>
<dbReference type="InterPro" id="IPR051726">
    <property type="entry name" value="Chitin_Synth_Reg"/>
</dbReference>
<feature type="compositionally biased region" description="Polar residues" evidence="2">
    <location>
        <begin position="279"/>
        <end position="291"/>
    </location>
</feature>
<evidence type="ECO:0000256" key="1">
    <source>
        <dbReference type="ARBA" id="ARBA00022737"/>
    </source>
</evidence>
<dbReference type="Pfam" id="PF08238">
    <property type="entry name" value="Sel1"/>
    <property type="match status" value="7"/>
</dbReference>
<comment type="caution">
    <text evidence="3">The sequence shown here is derived from an EMBL/GenBank/DDBJ whole genome shotgun (WGS) entry which is preliminary data.</text>
</comment>